<feature type="domain" description="Calponin-homology (CH)" evidence="19">
    <location>
        <begin position="1"/>
        <end position="97"/>
    </location>
</feature>
<dbReference type="SMART" id="SM00033">
    <property type="entry name" value="CH"/>
    <property type="match status" value="1"/>
</dbReference>
<dbReference type="SMART" id="SM00132">
    <property type="entry name" value="LIM"/>
    <property type="match status" value="1"/>
</dbReference>
<dbReference type="PROSITE" id="PS51848">
    <property type="entry name" value="BMERB"/>
    <property type="match status" value="1"/>
</dbReference>
<evidence type="ECO:0000313" key="23">
    <source>
        <dbReference type="Proteomes" id="UP000001075"/>
    </source>
</evidence>
<feature type="region of interest" description="Disordered" evidence="18">
    <location>
        <begin position="419"/>
        <end position="447"/>
    </location>
</feature>
<feature type="compositionally biased region" description="Low complexity" evidence="18">
    <location>
        <begin position="426"/>
        <end position="447"/>
    </location>
</feature>
<evidence type="ECO:0000256" key="16">
    <source>
        <dbReference type="PROSITE-ProRule" id="PRU00125"/>
    </source>
</evidence>
<dbReference type="EMBL" id="JH000039">
    <property type="protein sequence ID" value="EGV95808.1"/>
    <property type="molecule type" value="Genomic_DNA"/>
</dbReference>
<dbReference type="Pfam" id="PF12130">
    <property type="entry name" value="bMERB_dom"/>
    <property type="match status" value="1"/>
</dbReference>
<dbReference type="Gene3D" id="1.10.418.10">
    <property type="entry name" value="Calponin-like domain"/>
    <property type="match status" value="1"/>
</dbReference>
<evidence type="ECO:0000256" key="4">
    <source>
        <dbReference type="ARBA" id="ARBA00004316"/>
    </source>
</evidence>
<keyword evidence="5" id="KW-1003">Cell membrane</keyword>
<protein>
    <submittedName>
        <fullName evidence="22">MICAL-like protein 2</fullName>
    </submittedName>
</protein>
<feature type="compositionally biased region" description="Polar residues" evidence="18">
    <location>
        <begin position="337"/>
        <end position="357"/>
    </location>
</feature>
<evidence type="ECO:0000313" key="22">
    <source>
        <dbReference type="EMBL" id="EGV95808.1"/>
    </source>
</evidence>
<feature type="region of interest" description="Disordered" evidence="18">
    <location>
        <begin position="695"/>
        <end position="714"/>
    </location>
</feature>
<dbReference type="PaxDb" id="10029-XP_007611890.1"/>
<keyword evidence="14" id="KW-0206">Cytoskeleton</keyword>
<evidence type="ECO:0000256" key="1">
    <source>
        <dbReference type="ARBA" id="ARBA00004172"/>
    </source>
</evidence>
<evidence type="ECO:0000256" key="12">
    <source>
        <dbReference type="ARBA" id="ARBA00023054"/>
    </source>
</evidence>
<dbReference type="GO" id="GO:0005886">
    <property type="term" value="C:plasma membrane"/>
    <property type="evidence" value="ECO:0007669"/>
    <property type="project" value="UniProtKB-SubCell"/>
</dbReference>
<dbReference type="PROSITE" id="PS50021">
    <property type="entry name" value="CH"/>
    <property type="match status" value="1"/>
</dbReference>
<dbReference type="InterPro" id="IPR001781">
    <property type="entry name" value="Znf_LIM"/>
</dbReference>
<dbReference type="FunCoup" id="G3GVG4">
    <property type="interactions" value="257"/>
</dbReference>
<dbReference type="Pfam" id="PF00412">
    <property type="entry name" value="LIM"/>
    <property type="match status" value="1"/>
</dbReference>
<evidence type="ECO:0000256" key="6">
    <source>
        <dbReference type="ARBA" id="ARBA00022490"/>
    </source>
</evidence>
<evidence type="ECO:0000256" key="18">
    <source>
        <dbReference type="SAM" id="MobiDB-lite"/>
    </source>
</evidence>
<evidence type="ECO:0000259" key="21">
    <source>
        <dbReference type="PROSITE" id="PS51848"/>
    </source>
</evidence>
<keyword evidence="8 16" id="KW-0479">Metal-binding</keyword>
<keyword evidence="6" id="KW-0963">Cytoplasm</keyword>
<dbReference type="InterPro" id="IPR001715">
    <property type="entry name" value="CH_dom"/>
</dbReference>
<evidence type="ECO:0000256" key="5">
    <source>
        <dbReference type="ARBA" id="ARBA00022475"/>
    </source>
</evidence>
<keyword evidence="10 16" id="KW-0862">Zinc</keyword>
<feature type="compositionally biased region" description="Polar residues" evidence="18">
    <location>
        <begin position="564"/>
        <end position="583"/>
    </location>
</feature>
<dbReference type="InterPro" id="IPR036872">
    <property type="entry name" value="CH_dom_sf"/>
</dbReference>
<evidence type="ECO:0000259" key="19">
    <source>
        <dbReference type="PROSITE" id="PS50021"/>
    </source>
</evidence>
<feature type="compositionally biased region" description="Polar residues" evidence="18">
    <location>
        <begin position="374"/>
        <end position="387"/>
    </location>
</feature>
<evidence type="ECO:0000256" key="14">
    <source>
        <dbReference type="ARBA" id="ARBA00023212"/>
    </source>
</evidence>
<dbReference type="SUPFAM" id="SSF47576">
    <property type="entry name" value="Calponin-homology domain, CH-domain"/>
    <property type="match status" value="1"/>
</dbReference>
<evidence type="ECO:0000256" key="10">
    <source>
        <dbReference type="ARBA" id="ARBA00022833"/>
    </source>
</evidence>
<dbReference type="AlphaFoldDB" id="G3GVG4"/>
<keyword evidence="11 16" id="KW-0440">LIM domain</keyword>
<accession>G3GVG4</accession>
<dbReference type="InterPro" id="IPR050540">
    <property type="entry name" value="F-actin_Monoox_Mical"/>
</dbReference>
<name>G3GVG4_CRIGR</name>
<feature type="compositionally biased region" description="Polar residues" evidence="18">
    <location>
        <begin position="145"/>
        <end position="160"/>
    </location>
</feature>
<keyword evidence="12 17" id="KW-0175">Coiled coil</keyword>
<dbReference type="PROSITE" id="PS00478">
    <property type="entry name" value="LIM_DOMAIN_1"/>
    <property type="match status" value="1"/>
</dbReference>
<keyword evidence="15" id="KW-0966">Cell projection</keyword>
<feature type="region of interest" description="Disordered" evidence="18">
    <location>
        <begin position="311"/>
        <end position="330"/>
    </location>
</feature>
<feature type="compositionally biased region" description="Low complexity" evidence="18">
    <location>
        <begin position="394"/>
        <end position="409"/>
    </location>
</feature>
<evidence type="ECO:0000256" key="8">
    <source>
        <dbReference type="ARBA" id="ARBA00022723"/>
    </source>
</evidence>
<dbReference type="GO" id="GO:0046872">
    <property type="term" value="F:metal ion binding"/>
    <property type="evidence" value="ECO:0007669"/>
    <property type="project" value="UniProtKB-KW"/>
</dbReference>
<feature type="compositionally biased region" description="Polar residues" evidence="18">
    <location>
        <begin position="597"/>
        <end position="606"/>
    </location>
</feature>
<sequence length="912" mass="98035">CRQQCEGYRDVSITNMTTSFRDGLAFCAILHRHRPDLINFSALRKENIYENNKLAFQVAEEQLGIPALLDAEDMVALKVPDRLSILTYVSQYYNYFHGRSPIGGMAGVKRPSSDSTEERSGKKVLTQPAKLPSPAPVQRSPLSPARTNPVVQRNEGTSEGSYPKAALGTAGSSMSSICGICGKHVHLVQRHLADGRLYHRSCFRCKQCSNTLHSGAYRATGEPGVFVCTHHSPEVASVSPKLSKLASRQSGAVAVDTRPFSASRKVQEANGLGEVTPLRVRAAAWESSVGNTTAKGFVQTELNPPATSRVHVGSPAGPRLPTGPVATTSVNGKAITHVTNSSPTGWSSTAQSSSPATIGSRPAVYPSALDSHPSVPQGQATSKGVKTQLNLSTASPNTAATPAWTPVASRTQQAREKFFQNPTPAPSSNSPASKVPPVVNTSTSKVPPVVNTSTSKVTTVVNAPNGRVLPMVNTSTSKVSTVVIAPTSRVSTVVSATDGRVPTVVNAPTSKVPTVVNTHIGSIPAAVNAPASKVSAAVDTPAQESSREQALSVLRKALPGLTGAGTQAPSRSSPATSSVTITLPKNEVPQKVPSAKLSHSTISQAPASKMEPTAPLSVGNTQTGKKSLSASPGVGKTSAGSRPQAEVAVLKGPGSTSQEGQEEGPEGWRARLKPVDKKNTAGSLDVSADWLQPELKKQETQAKNQKEEKTPTWRTREKPAVLDSALAPHGDTVTSPVRLHSNYIPQEELQRQLQDIESQLDALELRGVELEKRLRAAEGDAAEDSLMVDWFLLIHEKQLLLRLESELMYKSKDQRLEERQLDLQDELRRLIDKPEGLKSPRDRQREQELLSQYVNTVNDRSDIVDFLDEDRLREQEEDQMLENMIQNLGLQKKKSRFSFSKIWSSKSKGGQT</sequence>
<dbReference type="PROSITE" id="PS50023">
    <property type="entry name" value="LIM_DOMAIN_2"/>
    <property type="match status" value="1"/>
</dbReference>
<evidence type="ECO:0000256" key="3">
    <source>
        <dbReference type="ARBA" id="ARBA00004245"/>
    </source>
</evidence>
<keyword evidence="9" id="KW-0967">Endosome</keyword>
<dbReference type="FunFam" id="1.10.418.10:FF:000055">
    <property type="entry name" value="MICAL-like protein 2"/>
    <property type="match status" value="1"/>
</dbReference>
<dbReference type="GlyGen" id="G3GVG4">
    <property type="glycosylation" value="1 site"/>
</dbReference>
<dbReference type="InterPro" id="IPR022735">
    <property type="entry name" value="bMERB_dom"/>
</dbReference>
<dbReference type="CDD" id="cd09444">
    <property type="entry name" value="LIM_Mical_like_1"/>
    <property type="match status" value="1"/>
</dbReference>
<dbReference type="GO" id="GO:0055037">
    <property type="term" value="C:recycling endosome"/>
    <property type="evidence" value="ECO:0007669"/>
    <property type="project" value="UniProtKB-SubCell"/>
</dbReference>
<keyword evidence="13" id="KW-0472">Membrane</keyword>
<dbReference type="PANTHER" id="PTHR23167:SF87">
    <property type="entry name" value="MICAL-LIKE PROTEIN 2"/>
    <property type="match status" value="1"/>
</dbReference>
<feature type="non-terminal residue" evidence="22">
    <location>
        <position position="1"/>
    </location>
</feature>
<feature type="domain" description="LIM zinc-binding" evidence="20">
    <location>
        <begin position="176"/>
        <end position="238"/>
    </location>
</feature>
<dbReference type="Proteomes" id="UP000001075">
    <property type="component" value="Unassembled WGS sequence"/>
</dbReference>
<dbReference type="SUPFAM" id="SSF57716">
    <property type="entry name" value="Glucocorticoid receptor-like (DNA-binding domain)"/>
    <property type="match status" value="2"/>
</dbReference>
<keyword evidence="7" id="KW-0597">Phosphoprotein</keyword>
<feature type="region of interest" description="Disordered" evidence="18">
    <location>
        <begin position="104"/>
        <end position="163"/>
    </location>
</feature>
<evidence type="ECO:0000256" key="7">
    <source>
        <dbReference type="ARBA" id="ARBA00022553"/>
    </source>
</evidence>
<comment type="subcellular location">
    <subcellularLocation>
        <location evidence="2">Cell membrane</location>
        <topology evidence="2">Peripheral membrane protein</topology>
    </subcellularLocation>
    <subcellularLocation>
        <location evidence="4">Cell projection</location>
    </subcellularLocation>
    <subcellularLocation>
        <location evidence="3">Cytoplasm</location>
        <location evidence="3">Cytoskeleton</location>
    </subcellularLocation>
    <subcellularLocation>
        <location evidence="1">Recycling endosome</location>
    </subcellularLocation>
</comment>
<feature type="compositionally biased region" description="Basic and acidic residues" evidence="18">
    <location>
        <begin position="666"/>
        <end position="676"/>
    </location>
</feature>
<dbReference type="SMART" id="SM01203">
    <property type="entry name" value="DUF3585"/>
    <property type="match status" value="1"/>
</dbReference>
<feature type="region of interest" description="Disordered" evidence="18">
    <location>
        <begin position="394"/>
        <end position="413"/>
    </location>
</feature>
<evidence type="ECO:0000256" key="9">
    <source>
        <dbReference type="ARBA" id="ARBA00022753"/>
    </source>
</evidence>
<evidence type="ECO:0000256" key="13">
    <source>
        <dbReference type="ARBA" id="ARBA00023136"/>
    </source>
</evidence>
<feature type="coiled-coil region" evidence="17">
    <location>
        <begin position="746"/>
        <end position="780"/>
    </location>
</feature>
<evidence type="ECO:0000256" key="15">
    <source>
        <dbReference type="ARBA" id="ARBA00023273"/>
    </source>
</evidence>
<dbReference type="Pfam" id="PF00307">
    <property type="entry name" value="CH"/>
    <property type="match status" value="1"/>
</dbReference>
<dbReference type="GO" id="GO:0042995">
    <property type="term" value="C:cell projection"/>
    <property type="evidence" value="ECO:0007669"/>
    <property type="project" value="UniProtKB-SubCell"/>
</dbReference>
<dbReference type="PANTHER" id="PTHR23167">
    <property type="entry name" value="CALPONIN HOMOLOGY DOMAIN-CONTAINING PROTEIN DDB_G0272472-RELATED"/>
    <property type="match status" value="1"/>
</dbReference>
<feature type="region of interest" description="Disordered" evidence="18">
    <location>
        <begin position="337"/>
        <end position="387"/>
    </location>
</feature>
<reference evidence="23" key="1">
    <citation type="journal article" date="2011" name="Nat. Biotechnol.">
        <title>The genomic sequence of the Chinese hamster ovary (CHO)-K1 cell line.</title>
        <authorList>
            <person name="Xu X."/>
            <person name="Nagarajan H."/>
            <person name="Lewis N.E."/>
            <person name="Pan S."/>
            <person name="Cai Z."/>
            <person name="Liu X."/>
            <person name="Chen W."/>
            <person name="Xie M."/>
            <person name="Wang W."/>
            <person name="Hammond S."/>
            <person name="Andersen M.R."/>
            <person name="Neff N."/>
            <person name="Passarelli B."/>
            <person name="Koh W."/>
            <person name="Fan H.C."/>
            <person name="Wang J."/>
            <person name="Gui Y."/>
            <person name="Lee K.H."/>
            <person name="Betenbaugh M.J."/>
            <person name="Quake S.R."/>
            <person name="Famili I."/>
            <person name="Palsson B.O."/>
            <person name="Wang J."/>
        </authorList>
    </citation>
    <scope>NUCLEOTIDE SEQUENCE [LARGE SCALE GENOMIC DNA]</scope>
    <source>
        <strain evidence="23">CHO K1 cell line</strain>
    </source>
</reference>
<gene>
    <name evidence="22" type="ORF">I79_001701</name>
</gene>
<dbReference type="STRING" id="10029.G3GVG4"/>
<evidence type="ECO:0000259" key="20">
    <source>
        <dbReference type="PROSITE" id="PS50023"/>
    </source>
</evidence>
<dbReference type="InParanoid" id="G3GVG4"/>
<dbReference type="CDD" id="cd21253">
    <property type="entry name" value="CH_MICALL2"/>
    <property type="match status" value="1"/>
</dbReference>
<evidence type="ECO:0000256" key="2">
    <source>
        <dbReference type="ARBA" id="ARBA00004202"/>
    </source>
</evidence>
<evidence type="ECO:0000256" key="17">
    <source>
        <dbReference type="SAM" id="Coils"/>
    </source>
</evidence>
<feature type="region of interest" description="Disordered" evidence="18">
    <location>
        <begin position="561"/>
        <end position="676"/>
    </location>
</feature>
<proteinExistence type="predicted"/>
<feature type="domain" description="BMERB" evidence="21">
    <location>
        <begin position="736"/>
        <end position="883"/>
    </location>
</feature>
<evidence type="ECO:0000256" key="11">
    <source>
        <dbReference type="ARBA" id="ARBA00023038"/>
    </source>
</evidence>
<organism evidence="22 23">
    <name type="scientific">Cricetulus griseus</name>
    <name type="common">Chinese hamster</name>
    <name type="synonym">Cricetulus barabensis griseus</name>
    <dbReference type="NCBI Taxonomy" id="10029"/>
    <lineage>
        <taxon>Eukaryota</taxon>
        <taxon>Metazoa</taxon>
        <taxon>Chordata</taxon>
        <taxon>Craniata</taxon>
        <taxon>Vertebrata</taxon>
        <taxon>Euteleostomi</taxon>
        <taxon>Mammalia</taxon>
        <taxon>Eutheria</taxon>
        <taxon>Euarchontoglires</taxon>
        <taxon>Glires</taxon>
        <taxon>Rodentia</taxon>
        <taxon>Myomorpha</taxon>
        <taxon>Muroidea</taxon>
        <taxon>Cricetidae</taxon>
        <taxon>Cricetinae</taxon>
        <taxon>Cricetulus</taxon>
    </lineage>
</organism>
<dbReference type="Gene3D" id="2.10.110.10">
    <property type="entry name" value="Cysteine Rich Protein"/>
    <property type="match status" value="1"/>
</dbReference>
<dbReference type="GO" id="GO:0005856">
    <property type="term" value="C:cytoskeleton"/>
    <property type="evidence" value="ECO:0007669"/>
    <property type="project" value="UniProtKB-SubCell"/>
</dbReference>
<feature type="compositionally biased region" description="Polar residues" evidence="18">
    <location>
        <begin position="618"/>
        <end position="630"/>
    </location>
</feature>